<dbReference type="PANTHER" id="PTHR33544:SF5">
    <property type="entry name" value="DUF4005 DOMAIN-CONTAINING PROTEIN"/>
    <property type="match status" value="1"/>
</dbReference>
<accession>A0A540MWV9</accession>
<organism evidence="1 2">
    <name type="scientific">Malus baccata</name>
    <name type="common">Siberian crab apple</name>
    <name type="synonym">Pyrus baccata</name>
    <dbReference type="NCBI Taxonomy" id="106549"/>
    <lineage>
        <taxon>Eukaryota</taxon>
        <taxon>Viridiplantae</taxon>
        <taxon>Streptophyta</taxon>
        <taxon>Embryophyta</taxon>
        <taxon>Tracheophyta</taxon>
        <taxon>Spermatophyta</taxon>
        <taxon>Magnoliopsida</taxon>
        <taxon>eudicotyledons</taxon>
        <taxon>Gunneridae</taxon>
        <taxon>Pentapetalae</taxon>
        <taxon>rosids</taxon>
        <taxon>fabids</taxon>
        <taxon>Rosales</taxon>
        <taxon>Rosaceae</taxon>
        <taxon>Amygdaloideae</taxon>
        <taxon>Maleae</taxon>
        <taxon>Malus</taxon>
    </lineage>
</organism>
<proteinExistence type="predicted"/>
<name>A0A540MWV9_MALBA</name>
<gene>
    <name evidence="1" type="ORF">C1H46_011150</name>
</gene>
<sequence>MAQQIQQDEGWPLGLQPMHVRIGLAASNHEFSGSVSFNTLLTGSPTSSTDSSSDLDTESTGSFFHDRSITLGSLIGINSILELSRRSLRGRKSEHQAGKDRKTNNTTTTTTKFRMCFFSLCSKDSTDGENVRHHQPSLGHFLAAERQAANESYRTNPPIYGPDDELALAEHHQPARESNNSLFVDGQVAPPQSSPWFGSDHVDQRKSMLFSCMC</sequence>
<dbReference type="EMBL" id="VIEB01000159">
    <property type="protein sequence ID" value="TQE03249.1"/>
    <property type="molecule type" value="Genomic_DNA"/>
</dbReference>
<keyword evidence="2" id="KW-1185">Reference proteome</keyword>
<evidence type="ECO:0000313" key="2">
    <source>
        <dbReference type="Proteomes" id="UP000315295"/>
    </source>
</evidence>
<reference evidence="1 2" key="1">
    <citation type="journal article" date="2019" name="G3 (Bethesda)">
        <title>Sequencing of a Wild Apple (Malus baccata) Genome Unravels the Differences Between Cultivated and Wild Apple Species Regarding Disease Resistance and Cold Tolerance.</title>
        <authorList>
            <person name="Chen X."/>
        </authorList>
    </citation>
    <scope>NUCLEOTIDE SEQUENCE [LARGE SCALE GENOMIC DNA]</scope>
    <source>
        <strain evidence="2">cv. Shandingzi</strain>
        <tissue evidence="1">Leaves</tissue>
    </source>
</reference>
<dbReference type="Proteomes" id="UP000315295">
    <property type="component" value="Unassembled WGS sequence"/>
</dbReference>
<protein>
    <submittedName>
        <fullName evidence="1">Uncharacterized protein</fullName>
    </submittedName>
</protein>
<evidence type="ECO:0000313" key="1">
    <source>
        <dbReference type="EMBL" id="TQE03249.1"/>
    </source>
</evidence>
<dbReference type="STRING" id="106549.A0A540MWV9"/>
<dbReference type="PANTHER" id="PTHR33544">
    <property type="entry name" value="DUF4005 DOMAIN-CONTAINING PROTEIN-RELATED"/>
    <property type="match status" value="1"/>
</dbReference>
<comment type="caution">
    <text evidence="1">The sequence shown here is derived from an EMBL/GenBank/DDBJ whole genome shotgun (WGS) entry which is preliminary data.</text>
</comment>
<dbReference type="InterPro" id="IPR040344">
    <property type="entry name" value="At3g17950-like"/>
</dbReference>
<dbReference type="AlphaFoldDB" id="A0A540MWV9"/>